<comment type="caution">
    <text evidence="1">The sequence shown here is derived from an EMBL/GenBank/DDBJ whole genome shotgun (WGS) entry which is preliminary data.</text>
</comment>
<protein>
    <submittedName>
        <fullName evidence="1">OsmC family peroxiredoxin</fullName>
    </submittedName>
</protein>
<organism evidence="1 2">
    <name type="scientific">Sphingorhabdus pulchriflava</name>
    <dbReference type="NCBI Taxonomy" id="2292257"/>
    <lineage>
        <taxon>Bacteria</taxon>
        <taxon>Pseudomonadati</taxon>
        <taxon>Pseudomonadota</taxon>
        <taxon>Alphaproteobacteria</taxon>
        <taxon>Sphingomonadales</taxon>
        <taxon>Sphingomonadaceae</taxon>
        <taxon>Sphingorhabdus</taxon>
    </lineage>
</organism>
<dbReference type="Proteomes" id="UP000263833">
    <property type="component" value="Unassembled WGS sequence"/>
</dbReference>
<dbReference type="Gene3D" id="3.30.300.20">
    <property type="match status" value="1"/>
</dbReference>
<dbReference type="InterPro" id="IPR036102">
    <property type="entry name" value="OsmC/Ohrsf"/>
</dbReference>
<sequence>MPRNAKRISRMKDNPCATVESAEGTYAQLIKARVHEWAAGEPVEDGGIDNGPMPYELLLSALGACTSITLEMYAARKGWPLEKVHVTLEHSKEEREGENGGKPVDMIDRVVRLEGPLDDEQRAKLIEIAEKCPVHRTLTNQININTLLG</sequence>
<keyword evidence="2" id="KW-1185">Reference proteome</keyword>
<dbReference type="OrthoDB" id="9789573at2"/>
<proteinExistence type="predicted"/>
<dbReference type="Pfam" id="PF02566">
    <property type="entry name" value="OsmC"/>
    <property type="match status" value="1"/>
</dbReference>
<dbReference type="EMBL" id="QRGP01000001">
    <property type="protein sequence ID" value="RDV07591.1"/>
    <property type="molecule type" value="Genomic_DNA"/>
</dbReference>
<accession>A0A371BJQ7</accession>
<dbReference type="PANTHER" id="PTHR39624:SF2">
    <property type="entry name" value="OSMC-LIKE PROTEIN"/>
    <property type="match status" value="1"/>
</dbReference>
<gene>
    <name evidence="1" type="ORF">DXH95_09730</name>
</gene>
<dbReference type="AlphaFoldDB" id="A0A371BJQ7"/>
<dbReference type="InterPro" id="IPR003718">
    <property type="entry name" value="OsmC/Ohr_fam"/>
</dbReference>
<evidence type="ECO:0000313" key="1">
    <source>
        <dbReference type="EMBL" id="RDV07591.1"/>
    </source>
</evidence>
<name>A0A371BJQ7_9SPHN</name>
<dbReference type="PANTHER" id="PTHR39624">
    <property type="entry name" value="PROTEIN INVOLVED IN RIMO-MEDIATED BETA-METHYLTHIOLATION OF RIBOSOMAL PROTEIN S12 YCAO"/>
    <property type="match status" value="1"/>
</dbReference>
<reference evidence="2" key="1">
    <citation type="submission" date="2018-08" db="EMBL/GenBank/DDBJ databases">
        <authorList>
            <person name="Kim S.-J."/>
            <person name="Jung G.-Y."/>
        </authorList>
    </citation>
    <scope>NUCLEOTIDE SEQUENCE [LARGE SCALE GENOMIC DNA]</scope>
    <source>
        <strain evidence="2">GY_G</strain>
    </source>
</reference>
<dbReference type="InterPro" id="IPR015946">
    <property type="entry name" value="KH_dom-like_a/b"/>
</dbReference>
<dbReference type="SUPFAM" id="SSF82784">
    <property type="entry name" value="OsmC-like"/>
    <property type="match status" value="1"/>
</dbReference>
<evidence type="ECO:0000313" key="2">
    <source>
        <dbReference type="Proteomes" id="UP000263833"/>
    </source>
</evidence>